<keyword evidence="4" id="KW-1133">Transmembrane helix</keyword>
<proteinExistence type="predicted"/>
<gene>
    <name evidence="6" type="ORF">ACFOWD_02955</name>
</gene>
<evidence type="ECO:0000259" key="5">
    <source>
        <dbReference type="PROSITE" id="PS01124"/>
    </source>
</evidence>
<dbReference type="PANTHER" id="PTHR43280:SF29">
    <property type="entry name" value="ARAC-FAMILY TRANSCRIPTIONAL REGULATOR"/>
    <property type="match status" value="1"/>
</dbReference>
<dbReference type="SUPFAM" id="SSF46689">
    <property type="entry name" value="Homeodomain-like"/>
    <property type="match status" value="1"/>
</dbReference>
<organism evidence="6 7">
    <name type="scientific">Polaribacter marinivivus</name>
    <dbReference type="NCBI Taxonomy" id="1524260"/>
    <lineage>
        <taxon>Bacteria</taxon>
        <taxon>Pseudomonadati</taxon>
        <taxon>Bacteroidota</taxon>
        <taxon>Flavobacteriia</taxon>
        <taxon>Flavobacteriales</taxon>
        <taxon>Flavobacteriaceae</taxon>
    </lineage>
</organism>
<dbReference type="SMART" id="SM00342">
    <property type="entry name" value="HTH_ARAC"/>
    <property type="match status" value="1"/>
</dbReference>
<sequence>MFLSFPDFNIYSTPLLILVVQGLVFVGLLFARYIKKKNVSDLFLALILLIVCYQQTCYTVGFMGWYNVFRNTKINYFLIPLGIAIAPLIYFYVKAITTSNFTFKKKDFIHFIPAITLILYRFSIYFYDSLQPGFNDTQNGILKLYVDEPIVLPLLVFVSFAQMLLYLAFTFQLFYNYRKRIKAYFSNTYKLELNWILSFLIAFTALFLYSSLQDIIGSLIIELNYEQRWWLNIFMAIVVLFVGIKGYFTDTTKLNKLSFSFSPNPESIPQVKKEEEKVSAEDIEKLKSYMELEKPYLNPDLNLSDLSDELQINRAELSKIINSGFNKNFNDFINEYRVNTFKEKLNLGEHKQLSLLGIAYDCGFNSKATFNRVFKKITQISPTEFLNSITK</sequence>
<evidence type="ECO:0000256" key="4">
    <source>
        <dbReference type="SAM" id="Phobius"/>
    </source>
</evidence>
<keyword evidence="7" id="KW-1185">Reference proteome</keyword>
<dbReference type="PROSITE" id="PS01124">
    <property type="entry name" value="HTH_ARAC_FAMILY_2"/>
    <property type="match status" value="1"/>
</dbReference>
<accession>A0ABV8R8X6</accession>
<feature type="transmembrane region" description="Helical" evidence="4">
    <location>
        <begin position="150"/>
        <end position="171"/>
    </location>
</feature>
<reference evidence="7" key="1">
    <citation type="journal article" date="2019" name="Int. J. Syst. Evol. Microbiol.">
        <title>The Global Catalogue of Microorganisms (GCM) 10K type strain sequencing project: providing services to taxonomists for standard genome sequencing and annotation.</title>
        <authorList>
            <consortium name="The Broad Institute Genomics Platform"/>
            <consortium name="The Broad Institute Genome Sequencing Center for Infectious Disease"/>
            <person name="Wu L."/>
            <person name="Ma J."/>
        </authorList>
    </citation>
    <scope>NUCLEOTIDE SEQUENCE [LARGE SCALE GENOMIC DNA]</scope>
    <source>
        <strain evidence="7">CECT 8655</strain>
    </source>
</reference>
<keyword evidence="4" id="KW-0812">Transmembrane</keyword>
<keyword evidence="1" id="KW-0805">Transcription regulation</keyword>
<feature type="transmembrane region" description="Helical" evidence="4">
    <location>
        <begin position="229"/>
        <end position="248"/>
    </location>
</feature>
<evidence type="ECO:0000256" key="3">
    <source>
        <dbReference type="ARBA" id="ARBA00023163"/>
    </source>
</evidence>
<feature type="transmembrane region" description="Helical" evidence="4">
    <location>
        <begin position="74"/>
        <end position="96"/>
    </location>
</feature>
<comment type="caution">
    <text evidence="6">The sequence shown here is derived from an EMBL/GenBank/DDBJ whole genome shotgun (WGS) entry which is preliminary data.</text>
</comment>
<evidence type="ECO:0000256" key="2">
    <source>
        <dbReference type="ARBA" id="ARBA00023125"/>
    </source>
</evidence>
<keyword evidence="2" id="KW-0238">DNA-binding</keyword>
<dbReference type="EMBL" id="JBHSCY010000001">
    <property type="protein sequence ID" value="MFC4267854.1"/>
    <property type="molecule type" value="Genomic_DNA"/>
</dbReference>
<evidence type="ECO:0000313" key="7">
    <source>
        <dbReference type="Proteomes" id="UP001595826"/>
    </source>
</evidence>
<dbReference type="Pfam" id="PF12833">
    <property type="entry name" value="HTH_18"/>
    <property type="match status" value="1"/>
</dbReference>
<evidence type="ECO:0000313" key="6">
    <source>
        <dbReference type="EMBL" id="MFC4267854.1"/>
    </source>
</evidence>
<dbReference type="PANTHER" id="PTHR43280">
    <property type="entry name" value="ARAC-FAMILY TRANSCRIPTIONAL REGULATOR"/>
    <property type="match status" value="1"/>
</dbReference>
<feature type="transmembrane region" description="Helical" evidence="4">
    <location>
        <begin position="191"/>
        <end position="209"/>
    </location>
</feature>
<dbReference type="InterPro" id="IPR018060">
    <property type="entry name" value="HTH_AraC"/>
</dbReference>
<feature type="transmembrane region" description="Helical" evidence="4">
    <location>
        <begin position="12"/>
        <end position="31"/>
    </location>
</feature>
<name>A0ABV8R8X6_9FLAO</name>
<dbReference type="Gene3D" id="1.10.10.60">
    <property type="entry name" value="Homeodomain-like"/>
    <property type="match status" value="2"/>
</dbReference>
<protein>
    <submittedName>
        <fullName evidence="6">Helix-turn-helix domain-containing protein</fullName>
    </submittedName>
</protein>
<evidence type="ECO:0000256" key="1">
    <source>
        <dbReference type="ARBA" id="ARBA00023015"/>
    </source>
</evidence>
<feature type="transmembrane region" description="Helical" evidence="4">
    <location>
        <begin position="108"/>
        <end position="127"/>
    </location>
</feature>
<feature type="transmembrane region" description="Helical" evidence="4">
    <location>
        <begin position="43"/>
        <end position="68"/>
    </location>
</feature>
<dbReference type="Proteomes" id="UP001595826">
    <property type="component" value="Unassembled WGS sequence"/>
</dbReference>
<keyword evidence="4" id="KW-0472">Membrane</keyword>
<keyword evidence="3" id="KW-0804">Transcription</keyword>
<dbReference type="InterPro" id="IPR009057">
    <property type="entry name" value="Homeodomain-like_sf"/>
</dbReference>
<feature type="domain" description="HTH araC/xylS-type" evidence="5">
    <location>
        <begin position="284"/>
        <end position="388"/>
    </location>
</feature>
<dbReference type="RefSeq" id="WP_377407984.1">
    <property type="nucleotide sequence ID" value="NZ_JBHSCY010000001.1"/>
</dbReference>